<evidence type="ECO:0000256" key="1">
    <source>
        <dbReference type="SAM" id="MobiDB-lite"/>
    </source>
</evidence>
<evidence type="ECO:0000313" key="3">
    <source>
        <dbReference type="Proteomes" id="UP001438707"/>
    </source>
</evidence>
<name>A0AAW1RIZ8_9CHLO</name>
<keyword evidence="3" id="KW-1185">Reference proteome</keyword>
<evidence type="ECO:0000313" key="2">
    <source>
        <dbReference type="EMBL" id="KAK9833618.1"/>
    </source>
</evidence>
<reference evidence="2 3" key="1">
    <citation type="journal article" date="2024" name="Nat. Commun.">
        <title>Phylogenomics reveals the evolutionary origins of lichenization in chlorophyte algae.</title>
        <authorList>
            <person name="Puginier C."/>
            <person name="Libourel C."/>
            <person name="Otte J."/>
            <person name="Skaloud P."/>
            <person name="Haon M."/>
            <person name="Grisel S."/>
            <person name="Petersen M."/>
            <person name="Berrin J.G."/>
            <person name="Delaux P.M."/>
            <person name="Dal Grande F."/>
            <person name="Keller J."/>
        </authorList>
    </citation>
    <scope>NUCLEOTIDE SEQUENCE [LARGE SCALE GENOMIC DNA]</scope>
    <source>
        <strain evidence="2 3">SAG 2145</strain>
    </source>
</reference>
<dbReference type="EMBL" id="JALJOS010000010">
    <property type="protein sequence ID" value="KAK9833618.1"/>
    <property type="molecule type" value="Genomic_DNA"/>
</dbReference>
<sequence>MSQYEDSSSPKPLLHPPARPVMPDISGRRQPLPNTFQARQHAAAHGPIQFPERDQAQQRCQAQHAWRIWLVSMDTEDLGSKATAAWPHGPEWQLLEGWKFVMIF</sequence>
<proteinExistence type="predicted"/>
<dbReference type="AlphaFoldDB" id="A0AAW1RIZ8"/>
<dbReference type="Proteomes" id="UP001438707">
    <property type="component" value="Unassembled WGS sequence"/>
</dbReference>
<protein>
    <submittedName>
        <fullName evidence="2">Uncharacterized protein</fullName>
    </submittedName>
</protein>
<organism evidence="2 3">
    <name type="scientific">Apatococcus lobatus</name>
    <dbReference type="NCBI Taxonomy" id="904363"/>
    <lineage>
        <taxon>Eukaryota</taxon>
        <taxon>Viridiplantae</taxon>
        <taxon>Chlorophyta</taxon>
        <taxon>core chlorophytes</taxon>
        <taxon>Trebouxiophyceae</taxon>
        <taxon>Chlorellales</taxon>
        <taxon>Chlorellaceae</taxon>
        <taxon>Apatococcus</taxon>
    </lineage>
</organism>
<accession>A0AAW1RIZ8</accession>
<gene>
    <name evidence="2" type="ORF">WJX74_000713</name>
</gene>
<feature type="region of interest" description="Disordered" evidence="1">
    <location>
        <begin position="1"/>
        <end position="49"/>
    </location>
</feature>
<comment type="caution">
    <text evidence="2">The sequence shown here is derived from an EMBL/GenBank/DDBJ whole genome shotgun (WGS) entry which is preliminary data.</text>
</comment>
<feature type="compositionally biased region" description="Polar residues" evidence="1">
    <location>
        <begin position="1"/>
        <end position="10"/>
    </location>
</feature>